<name>A0ACB9P2D9_9MYRT</name>
<dbReference type="EMBL" id="CM042886">
    <property type="protein sequence ID" value="KAI4343168.1"/>
    <property type="molecule type" value="Genomic_DNA"/>
</dbReference>
<proteinExistence type="predicted"/>
<evidence type="ECO:0000313" key="1">
    <source>
        <dbReference type="EMBL" id="KAI4343168.1"/>
    </source>
</evidence>
<organism evidence="1 2">
    <name type="scientific">Melastoma candidum</name>
    <dbReference type="NCBI Taxonomy" id="119954"/>
    <lineage>
        <taxon>Eukaryota</taxon>
        <taxon>Viridiplantae</taxon>
        <taxon>Streptophyta</taxon>
        <taxon>Embryophyta</taxon>
        <taxon>Tracheophyta</taxon>
        <taxon>Spermatophyta</taxon>
        <taxon>Magnoliopsida</taxon>
        <taxon>eudicotyledons</taxon>
        <taxon>Gunneridae</taxon>
        <taxon>Pentapetalae</taxon>
        <taxon>rosids</taxon>
        <taxon>malvids</taxon>
        <taxon>Myrtales</taxon>
        <taxon>Melastomataceae</taxon>
        <taxon>Melastomatoideae</taxon>
        <taxon>Melastomateae</taxon>
        <taxon>Melastoma</taxon>
    </lineage>
</organism>
<keyword evidence="2" id="KW-1185">Reference proteome</keyword>
<protein>
    <submittedName>
        <fullName evidence="1">Uncharacterized protein</fullName>
    </submittedName>
</protein>
<evidence type="ECO:0000313" key="2">
    <source>
        <dbReference type="Proteomes" id="UP001057402"/>
    </source>
</evidence>
<comment type="caution">
    <text evidence="1">The sequence shown here is derived from an EMBL/GenBank/DDBJ whole genome shotgun (WGS) entry which is preliminary data.</text>
</comment>
<accession>A0ACB9P2D9</accession>
<sequence>MGCASSTFQSHDDEFVPKLGTASSALGHHIVKLTSSSYGLLSLEPTIVTARSSLPTPTRLALSDQTPNPKIVLPAPEEVINSWDLMEGLDPDGSFRFCAVPSKATLTAHPFLQENSNPNTVENDRGAVLDECAPNDNDRVVIYTTTLRGVRKTFEDCNAARAVLLGSGVVVLEKDVSMDIGFREELKALLKDSGGKITLPRVFVRGKDVGGAEEVVRMAEDGVLGKLLDGIPKRKSGDSLICDGCGNVRFVPCFRCNGSCKVASAAAAGGVGKTVVVTRCGDCNENGLVLCPLCS</sequence>
<dbReference type="Proteomes" id="UP001057402">
    <property type="component" value="Chromosome 7"/>
</dbReference>
<reference evidence="2" key="1">
    <citation type="journal article" date="2023" name="Front. Plant Sci.">
        <title>Chromosomal-level genome assembly of Melastoma candidum provides insights into trichome evolution.</title>
        <authorList>
            <person name="Zhong Y."/>
            <person name="Wu W."/>
            <person name="Sun C."/>
            <person name="Zou P."/>
            <person name="Liu Y."/>
            <person name="Dai S."/>
            <person name="Zhou R."/>
        </authorList>
    </citation>
    <scope>NUCLEOTIDE SEQUENCE [LARGE SCALE GENOMIC DNA]</scope>
</reference>
<gene>
    <name evidence="1" type="ORF">MLD38_027702</name>
</gene>